<keyword evidence="3 7" id="KW-0472">Membrane</keyword>
<accession>A0A223D0R3</accession>
<evidence type="ECO:0000259" key="8">
    <source>
        <dbReference type="PROSITE" id="PS50111"/>
    </source>
</evidence>
<gene>
    <name evidence="10" type="ORF">CIG75_08440</name>
</gene>
<comment type="similarity">
    <text evidence="5">Belongs to the methyl-accepting chemotaxis (MCP) protein family.</text>
</comment>
<evidence type="ECO:0000256" key="5">
    <source>
        <dbReference type="ARBA" id="ARBA00029447"/>
    </source>
</evidence>
<dbReference type="GO" id="GO:0007165">
    <property type="term" value="P:signal transduction"/>
    <property type="evidence" value="ECO:0007669"/>
    <property type="project" value="UniProtKB-KW"/>
</dbReference>
<dbReference type="KEGG" id="tab:CIG75_08440"/>
<dbReference type="PANTHER" id="PTHR32089">
    <property type="entry name" value="METHYL-ACCEPTING CHEMOTAXIS PROTEIN MCPB"/>
    <property type="match status" value="1"/>
</dbReference>
<dbReference type="Pfam" id="PF00015">
    <property type="entry name" value="MCPsignal"/>
    <property type="match status" value="1"/>
</dbReference>
<comment type="subcellular location">
    <subcellularLocation>
        <location evidence="1">Cell membrane</location>
    </subcellularLocation>
</comment>
<keyword evidence="2" id="KW-1003">Cell membrane</keyword>
<evidence type="ECO:0000256" key="7">
    <source>
        <dbReference type="SAM" id="Phobius"/>
    </source>
</evidence>
<dbReference type="SMART" id="SM00304">
    <property type="entry name" value="HAMP"/>
    <property type="match status" value="2"/>
</dbReference>
<evidence type="ECO:0000259" key="9">
    <source>
        <dbReference type="PROSITE" id="PS50885"/>
    </source>
</evidence>
<dbReference type="CDD" id="cd06225">
    <property type="entry name" value="HAMP"/>
    <property type="match status" value="1"/>
</dbReference>
<evidence type="ECO:0000313" key="10">
    <source>
        <dbReference type="EMBL" id="ASS75013.1"/>
    </source>
</evidence>
<evidence type="ECO:0000256" key="4">
    <source>
        <dbReference type="ARBA" id="ARBA00023224"/>
    </source>
</evidence>
<proteinExistence type="inferred from homology"/>
<dbReference type="Gene3D" id="6.10.340.10">
    <property type="match status" value="1"/>
</dbReference>
<evidence type="ECO:0000256" key="3">
    <source>
        <dbReference type="ARBA" id="ARBA00023136"/>
    </source>
</evidence>
<dbReference type="GO" id="GO:0005886">
    <property type="term" value="C:plasma membrane"/>
    <property type="evidence" value="ECO:0007669"/>
    <property type="project" value="UniProtKB-SubCell"/>
</dbReference>
<dbReference type="PROSITE" id="PS50111">
    <property type="entry name" value="CHEMOTAXIS_TRANSDUC_2"/>
    <property type="match status" value="1"/>
</dbReference>
<keyword evidence="7" id="KW-0812">Transmembrane</keyword>
<evidence type="ECO:0000313" key="11">
    <source>
        <dbReference type="Proteomes" id="UP000214688"/>
    </source>
</evidence>
<dbReference type="SMART" id="SM00283">
    <property type="entry name" value="MA"/>
    <property type="match status" value="1"/>
</dbReference>
<dbReference type="InterPro" id="IPR003660">
    <property type="entry name" value="HAMP_dom"/>
</dbReference>
<evidence type="ECO:0000256" key="6">
    <source>
        <dbReference type="PROSITE-ProRule" id="PRU00284"/>
    </source>
</evidence>
<dbReference type="InterPro" id="IPR004089">
    <property type="entry name" value="MCPsignal_dom"/>
</dbReference>
<feature type="domain" description="Methyl-accepting transducer" evidence="8">
    <location>
        <begin position="292"/>
        <end position="542"/>
    </location>
</feature>
<dbReference type="EMBL" id="CP022657">
    <property type="protein sequence ID" value="ASS75013.1"/>
    <property type="molecule type" value="Genomic_DNA"/>
</dbReference>
<name>A0A223D0R3_9BACL</name>
<dbReference type="PANTHER" id="PTHR32089:SF112">
    <property type="entry name" value="LYSOZYME-LIKE PROTEIN-RELATED"/>
    <property type="match status" value="1"/>
</dbReference>
<sequence>MCMFKRFSFFQKNLLLSAIFTFLVGITMIAASYYFEGKVITETLSQQGKGLGNLIANSFDPNLVKKAESELDVNAASQKELVAQLDKISKYNTNVAQAYLFEGELNTNGMFKSISNPSSLIEVGAVPGAEMEPFPAYVAAVEKAKATKEPATTNIYEDQFGSWFTVITPVLDSSGNVVAMFSIDMSANIIHESQISMVKGLGVALVVLFLIIFAVQYFYLKRMLSPIKELSNAVDQVGSGNLNVEMKVNSQDEIGVVVTGFNEMVKKIRNMMKEIESATGQLVTTFTQVAAVSDNSKGQAEHVLRSLQEISTTTEYLASEAERGNSQLWDINAKIGEILTHTSEAHSSIAKCVDESVQGIDIVEGLKQKSSQTEAITLGLGQKIYSLEERTRRINSLLSSIQDVAEQTGLLSLNASIEAARAGEHGRGFSVVADEIRKLSANTKQASQEIDELLSDISRDIVSTGQEMRIAEDSLREQTTQVEDTIQSFYHIRNNVQAVASSVQKVTQTIQVVEQSKESLLSTVESVSSMSEQTAASVELIQQNFTEQLKSIYSLNDSNQALQEQANRLASQLIRTDDEEGDKTK</sequence>
<organism evidence="10 11">
    <name type="scientific">Tumebacillus algifaecis</name>
    <dbReference type="NCBI Taxonomy" id="1214604"/>
    <lineage>
        <taxon>Bacteria</taxon>
        <taxon>Bacillati</taxon>
        <taxon>Bacillota</taxon>
        <taxon>Bacilli</taxon>
        <taxon>Bacillales</taxon>
        <taxon>Alicyclobacillaceae</taxon>
        <taxon>Tumebacillus</taxon>
    </lineage>
</organism>
<evidence type="ECO:0008006" key="12">
    <source>
        <dbReference type="Google" id="ProtNLM"/>
    </source>
</evidence>
<evidence type="ECO:0000256" key="1">
    <source>
        <dbReference type="ARBA" id="ARBA00004236"/>
    </source>
</evidence>
<dbReference type="Pfam" id="PF00672">
    <property type="entry name" value="HAMP"/>
    <property type="match status" value="1"/>
</dbReference>
<feature type="domain" description="HAMP" evidence="9">
    <location>
        <begin position="221"/>
        <end position="273"/>
    </location>
</feature>
<keyword evidence="7" id="KW-1133">Transmembrane helix</keyword>
<evidence type="ECO:0000256" key="2">
    <source>
        <dbReference type="ARBA" id="ARBA00022475"/>
    </source>
</evidence>
<dbReference type="SUPFAM" id="SSF58104">
    <property type="entry name" value="Methyl-accepting chemotaxis protein (MCP) signaling domain"/>
    <property type="match status" value="1"/>
</dbReference>
<dbReference type="Gene3D" id="1.10.287.950">
    <property type="entry name" value="Methyl-accepting chemotaxis protein"/>
    <property type="match status" value="1"/>
</dbReference>
<protein>
    <recommendedName>
        <fullName evidence="12">Methyl-accepting chemotaxis protein</fullName>
    </recommendedName>
</protein>
<dbReference type="Proteomes" id="UP000214688">
    <property type="component" value="Chromosome"/>
</dbReference>
<feature type="transmembrane region" description="Helical" evidence="7">
    <location>
        <begin position="200"/>
        <end position="220"/>
    </location>
</feature>
<reference evidence="10 11" key="1">
    <citation type="journal article" date="2015" name="Int. J. Syst. Evol. Microbiol.">
        <title>Tumebacillus algifaecis sp. nov., isolated from decomposing algal scum.</title>
        <authorList>
            <person name="Wu Y.F."/>
            <person name="Zhang B."/>
            <person name="Xing P."/>
            <person name="Wu Q.L."/>
            <person name="Liu S.J."/>
        </authorList>
    </citation>
    <scope>NUCLEOTIDE SEQUENCE [LARGE SCALE GENOMIC DNA]</scope>
    <source>
        <strain evidence="10 11">THMBR28</strain>
    </source>
</reference>
<keyword evidence="4 6" id="KW-0807">Transducer</keyword>
<keyword evidence="11" id="KW-1185">Reference proteome</keyword>
<dbReference type="PROSITE" id="PS50885">
    <property type="entry name" value="HAMP"/>
    <property type="match status" value="1"/>
</dbReference>
<dbReference type="AlphaFoldDB" id="A0A223D0R3"/>
<dbReference type="OrthoDB" id="2379189at2"/>